<dbReference type="KEGG" id="lam:LA2_05620"/>
<sequence length="84" mass="9630">MNDAQKWLDQIIEDIPFIEKGIYEDAKTLGTYGKAKKYVRSFKHDFGGDFSGTPEEQMYSAFNTMLEDVVSKLNQDSNNAEIKK</sequence>
<reference evidence="1 2" key="1">
    <citation type="journal article" date="2011" name="J. Bacteriol.">
        <title>Genome sequence of Lactobacillus amylovorus GRL1112.</title>
        <authorList>
            <person name="Kant R."/>
            <person name="Paulin L."/>
            <person name="Alatalo E."/>
            <person name="de Vos W.M."/>
            <person name="Palva A."/>
        </authorList>
    </citation>
    <scope>NUCLEOTIDE SEQUENCE [LARGE SCALE GENOMIC DNA]</scope>
    <source>
        <strain evidence="1 2">GRL 1112</strain>
    </source>
</reference>
<evidence type="ECO:0000313" key="1">
    <source>
        <dbReference type="EMBL" id="ADQ59083.1"/>
    </source>
</evidence>
<evidence type="ECO:0000313" key="2">
    <source>
        <dbReference type="Proteomes" id="UP000007033"/>
    </source>
</evidence>
<name>E4SIT4_LACAR</name>
<dbReference type="Proteomes" id="UP000007033">
    <property type="component" value="Chromosome"/>
</dbReference>
<dbReference type="HOGENOM" id="CLU_2479412_0_0_9"/>
<protein>
    <submittedName>
        <fullName evidence="1">Uncharacterized protein</fullName>
    </submittedName>
</protein>
<dbReference type="RefSeq" id="WP_013437878.1">
    <property type="nucleotide sequence ID" value="NC_014724.1"/>
</dbReference>
<organism evidence="1 2">
    <name type="scientific">Lactobacillus amylovorus (strain GRL 1112)</name>
    <dbReference type="NCBI Taxonomy" id="695560"/>
    <lineage>
        <taxon>Bacteria</taxon>
        <taxon>Bacillati</taxon>
        <taxon>Bacillota</taxon>
        <taxon>Bacilli</taxon>
        <taxon>Lactobacillales</taxon>
        <taxon>Lactobacillaceae</taxon>
        <taxon>Lactobacillus</taxon>
    </lineage>
</organism>
<gene>
    <name evidence="1" type="ordered locus">LA2_05620</name>
</gene>
<accession>E4SIT4</accession>
<proteinExistence type="predicted"/>
<dbReference type="PATRIC" id="fig|695560.3.peg.1116"/>
<dbReference type="EMBL" id="CP002338">
    <property type="protein sequence ID" value="ADQ59083.1"/>
    <property type="molecule type" value="Genomic_DNA"/>
</dbReference>
<dbReference type="AlphaFoldDB" id="E4SIT4"/>